<dbReference type="InParanoid" id="A0A6I9RK42"/>
<dbReference type="OrthoDB" id="1913204at2759"/>
<dbReference type="InterPro" id="IPR039933">
    <property type="entry name" value="XRI1"/>
</dbReference>
<dbReference type="PANTHER" id="PTHR33385">
    <property type="entry name" value="PROTEIN XRI1"/>
    <property type="match status" value="1"/>
</dbReference>
<dbReference type="FunCoup" id="A0A6I9RK42">
    <property type="interactions" value="2570"/>
</dbReference>
<protein>
    <submittedName>
        <fullName evidence="2">Protein XRI1 isoform X1</fullName>
    </submittedName>
</protein>
<reference evidence="2" key="1">
    <citation type="submission" date="2025-08" db="UniProtKB">
        <authorList>
            <consortium name="RefSeq"/>
        </authorList>
    </citation>
    <scope>IDENTIFICATION</scope>
</reference>
<dbReference type="RefSeq" id="XP_010927672.1">
    <property type="nucleotide sequence ID" value="XM_010929370.3"/>
</dbReference>
<sequence>MDVDDNFNSNNNEMWEWREEYSLQTDSRSNFSHFLWDEVNPNEDDFLYMLEQQTPIKDCADFGYQVSDIGDITDKGLEESEEPSQLKRRRMLQFTSDTNEADIGSEEGAATFLKSKARDFSMMEDELSESLNWTSQWTVGFSGERCAISCEGLDQSSEGWLVDCLNENKMHCIPDEMNNYLMSNDPVGVSECDNILPEMENDVVQETPAPAPPVLFKGRKSYIKSPAKLTSSIAYPFSLIKPCGVQGDVTLNDINQRILAPPPSRLKHKKDEETTISYPTSAYSGKPVVVKTKICTEGGKGSITIMRTKAMDCRLLKQQVSC</sequence>
<dbReference type="GO" id="GO:0007143">
    <property type="term" value="P:female meiotic nuclear division"/>
    <property type="evidence" value="ECO:0007669"/>
    <property type="project" value="InterPro"/>
</dbReference>
<gene>
    <name evidence="2" type="primary">LOC105049648</name>
</gene>
<name>A0A6I9RK42_ELAGV</name>
<dbReference type="GO" id="GO:0007140">
    <property type="term" value="P:male meiotic nuclear division"/>
    <property type="evidence" value="ECO:0007669"/>
    <property type="project" value="InterPro"/>
</dbReference>
<evidence type="ECO:0000313" key="2">
    <source>
        <dbReference type="RefSeq" id="XP_010927672.1"/>
    </source>
</evidence>
<evidence type="ECO:0000313" key="1">
    <source>
        <dbReference type="Proteomes" id="UP000504607"/>
    </source>
</evidence>
<proteinExistence type="predicted"/>
<keyword evidence="1" id="KW-1185">Reference proteome</keyword>
<dbReference type="Proteomes" id="UP000504607">
    <property type="component" value="Chromosome 8"/>
</dbReference>
<dbReference type="AlphaFoldDB" id="A0A6I9RK42"/>
<dbReference type="PANTHER" id="PTHR33385:SF4">
    <property type="entry name" value="PROTEIN XRI1"/>
    <property type="match status" value="1"/>
</dbReference>
<organism evidence="1 2">
    <name type="scientific">Elaeis guineensis var. tenera</name>
    <name type="common">Oil palm</name>
    <dbReference type="NCBI Taxonomy" id="51953"/>
    <lineage>
        <taxon>Eukaryota</taxon>
        <taxon>Viridiplantae</taxon>
        <taxon>Streptophyta</taxon>
        <taxon>Embryophyta</taxon>
        <taxon>Tracheophyta</taxon>
        <taxon>Spermatophyta</taxon>
        <taxon>Magnoliopsida</taxon>
        <taxon>Liliopsida</taxon>
        <taxon>Arecaceae</taxon>
        <taxon>Arecoideae</taxon>
        <taxon>Cocoseae</taxon>
        <taxon>Elaeidinae</taxon>
        <taxon>Elaeis</taxon>
    </lineage>
</organism>
<accession>A0A6I9RK42</accession>